<gene>
    <name evidence="2" type="ORF">MGAL_10B084747</name>
</gene>
<evidence type="ECO:0000256" key="1">
    <source>
        <dbReference type="SAM" id="SignalP"/>
    </source>
</evidence>
<protein>
    <submittedName>
        <fullName evidence="2">Uncharacterized protein</fullName>
    </submittedName>
</protein>
<feature type="signal peptide" evidence="1">
    <location>
        <begin position="1"/>
        <end position="18"/>
    </location>
</feature>
<proteinExistence type="predicted"/>
<keyword evidence="3" id="KW-1185">Reference proteome</keyword>
<dbReference type="Proteomes" id="UP000596742">
    <property type="component" value="Unassembled WGS sequence"/>
</dbReference>
<comment type="caution">
    <text evidence="2">The sequence shown here is derived from an EMBL/GenBank/DDBJ whole genome shotgun (WGS) entry which is preliminary data.</text>
</comment>
<dbReference type="EMBL" id="UYJE01007547">
    <property type="protein sequence ID" value="VDI55811.1"/>
    <property type="molecule type" value="Genomic_DNA"/>
</dbReference>
<feature type="chain" id="PRO_5032738269" evidence="1">
    <location>
        <begin position="19"/>
        <end position="83"/>
    </location>
</feature>
<accession>A0A8B6FXD1</accession>
<evidence type="ECO:0000313" key="3">
    <source>
        <dbReference type="Proteomes" id="UP000596742"/>
    </source>
</evidence>
<evidence type="ECO:0000313" key="2">
    <source>
        <dbReference type="EMBL" id="VDI55811.1"/>
    </source>
</evidence>
<keyword evidence="1" id="KW-0732">Signal</keyword>
<name>A0A8B6FXD1_MYTGA</name>
<organism evidence="2 3">
    <name type="scientific">Mytilus galloprovincialis</name>
    <name type="common">Mediterranean mussel</name>
    <dbReference type="NCBI Taxonomy" id="29158"/>
    <lineage>
        <taxon>Eukaryota</taxon>
        <taxon>Metazoa</taxon>
        <taxon>Spiralia</taxon>
        <taxon>Lophotrochozoa</taxon>
        <taxon>Mollusca</taxon>
        <taxon>Bivalvia</taxon>
        <taxon>Autobranchia</taxon>
        <taxon>Pteriomorphia</taxon>
        <taxon>Mytilida</taxon>
        <taxon>Mytiloidea</taxon>
        <taxon>Mytilidae</taxon>
        <taxon>Mytilinae</taxon>
        <taxon>Mytilus</taxon>
    </lineage>
</organism>
<dbReference type="AlphaFoldDB" id="A0A8B6FXD1"/>
<sequence>MKLFILALGLVAICLIECRHISNENRIQKRWIDWDDRFDWNERLDGVDEDIGDAYKNAVDKVDSGLSKAGDAIGDAFDDIFGR</sequence>
<reference evidence="2" key="1">
    <citation type="submission" date="2018-11" db="EMBL/GenBank/DDBJ databases">
        <authorList>
            <person name="Alioto T."/>
            <person name="Alioto T."/>
        </authorList>
    </citation>
    <scope>NUCLEOTIDE SEQUENCE</scope>
</reference>